<dbReference type="EMBL" id="CCBN010000003">
    <property type="protein sequence ID" value="CDO52484.1"/>
    <property type="molecule type" value="Genomic_DNA"/>
</dbReference>
<feature type="compositionally biased region" description="Basic and acidic residues" evidence="13">
    <location>
        <begin position="391"/>
        <end position="402"/>
    </location>
</feature>
<feature type="region of interest" description="Disordered" evidence="13">
    <location>
        <begin position="173"/>
        <end position="227"/>
    </location>
</feature>
<dbReference type="Proteomes" id="UP000242525">
    <property type="component" value="Unassembled WGS sequence"/>
</dbReference>
<keyword evidence="10" id="KW-0456">Lyase</keyword>
<feature type="region of interest" description="Disordered" evidence="13">
    <location>
        <begin position="242"/>
        <end position="326"/>
    </location>
</feature>
<sequence>MSKSYEVLEMDNELSPSASAPLNSSKPSKYLNHHHVNLSSFNRLKNTVISHAPKKHHNTSADSPTAPSIAVSTSTSPLPTFNSKYINADTASIYSNNSVNSAAPAAPAAAGNGNSGSPADMLSLKKTVSHSAVPDAPFSPKGQSLFSSKFTVQEKNPQQRLITIHDLQDVSPLTSLPASDAGFDPSPQGASSFTDSRRPSYASQFTTSSIGSAGTTNNTPVGGSTEANSIYSSNSACNISSNANNTPASTDSGTRAKVNPISFPQPDDVFDNKEFQRFTQARSQSQTSESSNSNNNYNYSSNNNNNNNLSAKNVRTDSVDSSSVSTKKSKKSFLGKFISRRESSADFNERNKRLKPKNSEANLRTVSNASSFKIDLHNPLSHRPSAGFFTSHRDNNDSESIKSRTRSNSITKNSGGIDKNSISVVLNESGRKTPNNFSDIYTLDTDLEHMAGIVDGPKASHSASNSISNLSPFIGDPLDSTSTTTGTSGKFLISDSSAVWEAPESWSIMPDIAAALQSSIDLTFGSESSTVSSSSASTSKDYSKNPSTTTTVNGNRKPKPTIKHCVRIFRENGTFGTISCDISTTVTELIQLLGRKFFLPSVAGYQLTVQVGGLKKILLPKEKPLMFQQELLEFMGYTEDDRIGDVGREDLSYLCRFEFGTLEMRSFTEQEKMKLSRDYKHADMQNMDLQTIPVLFYSHCAEIEHLDVSENPSITIPSDFVQACTNLKSIRYVRNRAIQFPLNVLYACHLSYLDLSQNLISHLENIDFSKLSSLITLDLHGNKLSSIHESISDLKSLQCLNLSSNDLSEIHPSICSISTLRQLDFSFNRLHTIPEEIGKLVNLNDFAVNNNYIAKKLPDTFPNLVNLRDLDLRYNKLQSIDILSQLPNLEVLYCSKNSVSSFSAEFPKLKLLYFDRNPITKIELIPTLSTLTVLNLSKAKIVALQETFLEKIPFVEKLVLDKNHLSSLPPHIGSLKCLIYLSVVANNLDSVPPEIGLLHELRHLDLHNNNIQSLPEEIWNLSCLDHLNVSSNLLESFPKRPAQSSTSSSESERSKIFGDLVHNYELGSARRPSTLSISSSLGPNDRRMSAFPVNNRYSPAAFSPVGLRQRRTLANCLITLSLSDNRLTDECFEEISWLTELQVLNLSYNELVDIPYGALRQLHHLTELYLSGNNLTSLPADDLERIQSLRILHVNSNKLHSLPAELGKIRNLTCLDVGSNNLKYNINNWPYDWNWNYNLNLKYLNFSGNRRLEVKAQHNQSSHFGRDLPDKDLSDFTVLNSVRVLGLMDVTLITQTVPDQTENCRVRAYGSEINSMPYGLADSIGHNENLSVIDMVIERFRGKDNEVVIGLFDGRSDDALGGNKVSKLIQENFGSIFSQELKKLRENETVQDALRRAFLNTNKEIGNTSLLSSQELAHSSLAHRSSTAMSLDSHDGMTGSCATIVYIVENKMYVANSGDSMAIISRGSGEFSVLTTRHDPTAQDELGRIRQGGGVVSSTGQLDDILDVSRALGYYNLIPHIHATPSITEYDLADNDEILIIGSKHLWEYVSYQIALDVVRMSEGDFMRAAAKLRDFAIAYGASDKIMVMIIGVGISRRKSKSRIIGTSFGPMTSIGEEELFPAFKRKRDRSLLPEDSELARLGGEVDPPVNELAMVFTDIKNSTLLWETSPTAMRSAIKIHNSIMRRQLRIIGGYEVKTEGDAFMVSFPTPTSALLWSLSVQSLLLVADWPAEILECLEGGEILDENAEVIFRGLSVRMGIHWGSPVCEKDPITRRMDYFGPMVNRAARVSAVADGGQIALSFDFVAELKKLESAYNRYNSEESVTLAESFAGDEALGLAIEHDLKMLNNQGWVLKELGEEKLKGLENPEFISLAYQKSLLGRYKIHQERLELKRSASTKRYSAQQPSKIPQAYLDLVLQLRHITLRLERVCAKLSTFAMGQVEEEHNQRTSLFLGPGFHFTNEHDYAVMLNNLVTRIENCLSTVYLRATAQSIVMATNASAGDSTDGPITNNEAQLVANLLKLGPGSHGLSDILKALLNV</sequence>
<evidence type="ECO:0000313" key="18">
    <source>
        <dbReference type="Proteomes" id="UP000242525"/>
    </source>
</evidence>
<dbReference type="Gene3D" id="3.80.10.10">
    <property type="entry name" value="Ribonuclease Inhibitor"/>
    <property type="match status" value="4"/>
</dbReference>
<feature type="compositionally biased region" description="Low complexity" evidence="13">
    <location>
        <begin position="14"/>
        <end position="29"/>
    </location>
</feature>
<dbReference type="SUPFAM" id="SSF52058">
    <property type="entry name" value="L domain-like"/>
    <property type="match status" value="2"/>
</dbReference>
<feature type="domain" description="Guanylate cyclase" evidence="14">
    <location>
        <begin position="1654"/>
        <end position="1791"/>
    </location>
</feature>
<evidence type="ECO:0000259" key="14">
    <source>
        <dbReference type="PROSITE" id="PS50125"/>
    </source>
</evidence>
<evidence type="ECO:0000313" key="17">
    <source>
        <dbReference type="EMBL" id="CDO52484.1"/>
    </source>
</evidence>
<dbReference type="Gene3D" id="3.30.70.1230">
    <property type="entry name" value="Nucleotide cyclase"/>
    <property type="match status" value="1"/>
</dbReference>
<evidence type="ECO:0000256" key="11">
    <source>
        <dbReference type="ARBA" id="ARBA00032597"/>
    </source>
</evidence>
<accession>A0A0J9X5K6</accession>
<dbReference type="SUPFAM" id="SSF55073">
    <property type="entry name" value="Nucleotide cyclase"/>
    <property type="match status" value="1"/>
</dbReference>
<reference evidence="17" key="1">
    <citation type="submission" date="2014-03" db="EMBL/GenBank/DDBJ databases">
        <authorList>
            <person name="Casaregola S."/>
        </authorList>
    </citation>
    <scope>NUCLEOTIDE SEQUENCE [LARGE SCALE GENOMIC DNA]</scope>
    <source>
        <strain evidence="17">CLIB 918</strain>
    </source>
</reference>
<dbReference type="PANTHER" id="PTHR48051:SF1">
    <property type="entry name" value="RAS SUPPRESSOR PROTEIN 1"/>
    <property type="match status" value="1"/>
</dbReference>
<dbReference type="InterPro" id="IPR029787">
    <property type="entry name" value="Nucleotide_cyclase"/>
</dbReference>
<evidence type="ECO:0000256" key="9">
    <source>
        <dbReference type="ARBA" id="ARBA00022998"/>
    </source>
</evidence>
<keyword evidence="8" id="KW-0460">Magnesium</keyword>
<feature type="compositionally biased region" description="Polar residues" evidence="13">
    <location>
        <begin position="277"/>
        <end position="289"/>
    </location>
</feature>
<dbReference type="InterPro" id="IPR003591">
    <property type="entry name" value="Leu-rich_rpt_typical-subtyp"/>
</dbReference>
<dbReference type="GO" id="GO:0000287">
    <property type="term" value="F:magnesium ion binding"/>
    <property type="evidence" value="ECO:0007669"/>
    <property type="project" value="InterPro"/>
</dbReference>
<organism evidence="17 18">
    <name type="scientific">Geotrichum candidum</name>
    <name type="common">Oospora lactis</name>
    <name type="synonym">Dipodascus geotrichum</name>
    <dbReference type="NCBI Taxonomy" id="1173061"/>
    <lineage>
        <taxon>Eukaryota</taxon>
        <taxon>Fungi</taxon>
        <taxon>Dikarya</taxon>
        <taxon>Ascomycota</taxon>
        <taxon>Saccharomycotina</taxon>
        <taxon>Dipodascomycetes</taxon>
        <taxon>Dipodascales</taxon>
        <taxon>Dipodascaceae</taxon>
        <taxon>Geotrichum</taxon>
    </lineage>
</organism>
<feature type="region of interest" description="Disordered" evidence="13">
    <location>
        <begin position="1"/>
        <end position="29"/>
    </location>
</feature>
<evidence type="ECO:0000259" key="16">
    <source>
        <dbReference type="PROSITE" id="PS51746"/>
    </source>
</evidence>
<dbReference type="OrthoDB" id="2021138at2759"/>
<evidence type="ECO:0000259" key="15">
    <source>
        <dbReference type="PROSITE" id="PS50200"/>
    </source>
</evidence>
<dbReference type="SMART" id="SM00332">
    <property type="entry name" value="PP2Cc"/>
    <property type="match status" value="1"/>
</dbReference>
<dbReference type="CDD" id="cd17214">
    <property type="entry name" value="RA_CYR1_like"/>
    <property type="match status" value="1"/>
</dbReference>
<feature type="domain" description="Ras-associating" evidence="15">
    <location>
        <begin position="563"/>
        <end position="652"/>
    </location>
</feature>
<dbReference type="Pfam" id="PF08509">
    <property type="entry name" value="Ad_cyc_g-alpha"/>
    <property type="match status" value="1"/>
</dbReference>
<keyword evidence="6" id="KW-0479">Metal-binding</keyword>
<dbReference type="Pfam" id="PF23010">
    <property type="entry name" value="RA_3"/>
    <property type="match status" value="1"/>
</dbReference>
<dbReference type="PANTHER" id="PTHR48051">
    <property type="match status" value="1"/>
</dbReference>
<evidence type="ECO:0000256" key="3">
    <source>
        <dbReference type="ARBA" id="ARBA00012201"/>
    </source>
</evidence>
<dbReference type="CDD" id="cd07302">
    <property type="entry name" value="CHD"/>
    <property type="match status" value="1"/>
</dbReference>
<evidence type="ECO:0000256" key="12">
    <source>
        <dbReference type="ARBA" id="ARBA00032637"/>
    </source>
</evidence>
<evidence type="ECO:0000256" key="1">
    <source>
        <dbReference type="ARBA" id="ARBA00001593"/>
    </source>
</evidence>
<comment type="similarity">
    <text evidence="2">Belongs to the adenylyl cyclase class-3 family.</text>
</comment>
<dbReference type="GO" id="GO:0004016">
    <property type="term" value="F:adenylate cyclase activity"/>
    <property type="evidence" value="ECO:0007669"/>
    <property type="project" value="UniProtKB-EC"/>
</dbReference>
<dbReference type="STRING" id="1173061.A0A0J9X5K6"/>
<dbReference type="InterPro" id="IPR000159">
    <property type="entry name" value="RA_dom"/>
</dbReference>
<feature type="domain" description="PPM-type phosphatase" evidence="16">
    <location>
        <begin position="1317"/>
        <end position="1593"/>
    </location>
</feature>
<dbReference type="InterPro" id="IPR001611">
    <property type="entry name" value="Leu-rich_rpt"/>
</dbReference>
<dbReference type="Pfam" id="PF12799">
    <property type="entry name" value="LRR_4"/>
    <property type="match status" value="1"/>
</dbReference>
<keyword evidence="7" id="KW-0677">Repeat</keyword>
<evidence type="ECO:0000256" key="8">
    <source>
        <dbReference type="ARBA" id="ARBA00022842"/>
    </source>
</evidence>
<feature type="compositionally biased region" description="Low complexity" evidence="13">
    <location>
        <begin position="529"/>
        <end position="540"/>
    </location>
</feature>
<dbReference type="InterPro" id="IPR055071">
    <property type="entry name" value="RA_PHLPP-like"/>
</dbReference>
<dbReference type="SMART" id="SM00314">
    <property type="entry name" value="RA"/>
    <property type="match status" value="1"/>
</dbReference>
<dbReference type="InterPro" id="IPR036457">
    <property type="entry name" value="PPM-type-like_dom_sf"/>
</dbReference>
<dbReference type="InterPro" id="IPR032675">
    <property type="entry name" value="LRR_dom_sf"/>
</dbReference>
<keyword evidence="9" id="KW-0115">cAMP biosynthesis</keyword>
<keyword evidence="5" id="KW-0433">Leucine-rich repeat</keyword>
<dbReference type="Pfam" id="PF13855">
    <property type="entry name" value="LRR_8"/>
    <property type="match status" value="3"/>
</dbReference>
<feature type="compositionally biased region" description="Polar residues" evidence="13">
    <location>
        <begin position="544"/>
        <end position="554"/>
    </location>
</feature>
<feature type="compositionally biased region" description="Polar residues" evidence="13">
    <location>
        <begin position="60"/>
        <end position="74"/>
    </location>
</feature>
<name>A0A0J9X5K6_GEOCN</name>
<dbReference type="CDD" id="cd00143">
    <property type="entry name" value="PP2Cc"/>
    <property type="match status" value="1"/>
</dbReference>
<dbReference type="InterPro" id="IPR050216">
    <property type="entry name" value="LRR_domain-containing"/>
</dbReference>
<dbReference type="PROSITE" id="PS51746">
    <property type="entry name" value="PPM_2"/>
    <property type="match status" value="1"/>
</dbReference>
<feature type="region of interest" description="Disordered" evidence="13">
    <location>
        <begin position="385"/>
        <end position="414"/>
    </location>
</feature>
<evidence type="ECO:0000256" key="2">
    <source>
        <dbReference type="ARBA" id="ARBA00005381"/>
    </source>
</evidence>
<dbReference type="Gene3D" id="3.60.40.10">
    <property type="entry name" value="PPM-type phosphatase domain"/>
    <property type="match status" value="1"/>
</dbReference>
<dbReference type="GO" id="GO:0006171">
    <property type="term" value="P:cAMP biosynthetic process"/>
    <property type="evidence" value="ECO:0007669"/>
    <property type="project" value="UniProtKB-KW"/>
</dbReference>
<dbReference type="PROSITE" id="PS50200">
    <property type="entry name" value="RA"/>
    <property type="match status" value="1"/>
</dbReference>
<dbReference type="InterPro" id="IPR001932">
    <property type="entry name" value="PPM-type_phosphatase-like_dom"/>
</dbReference>
<dbReference type="SMART" id="SM00044">
    <property type="entry name" value="CYCc"/>
    <property type="match status" value="1"/>
</dbReference>
<dbReference type="SUPFAM" id="SSF81606">
    <property type="entry name" value="PP2C-like"/>
    <property type="match status" value="1"/>
</dbReference>
<dbReference type="GO" id="GO:0035556">
    <property type="term" value="P:intracellular signal transduction"/>
    <property type="evidence" value="ECO:0007669"/>
    <property type="project" value="InterPro"/>
</dbReference>
<evidence type="ECO:0000256" key="10">
    <source>
        <dbReference type="ARBA" id="ARBA00023239"/>
    </source>
</evidence>
<dbReference type="Pfam" id="PF00560">
    <property type="entry name" value="LRR_1"/>
    <property type="match status" value="1"/>
</dbReference>
<dbReference type="InterPro" id="IPR001054">
    <property type="entry name" value="A/G_cyclase"/>
</dbReference>
<feature type="compositionally biased region" description="Polar residues" evidence="13">
    <location>
        <begin position="201"/>
        <end position="226"/>
    </location>
</feature>
<evidence type="ECO:0000256" key="5">
    <source>
        <dbReference type="ARBA" id="ARBA00022614"/>
    </source>
</evidence>
<dbReference type="EC" id="4.6.1.1" evidence="3"/>
<evidence type="ECO:0000256" key="6">
    <source>
        <dbReference type="ARBA" id="ARBA00022723"/>
    </source>
</evidence>
<dbReference type="InterPro" id="IPR013716">
    <property type="entry name" value="Adenylate_cyclase_G-a-bd"/>
</dbReference>
<evidence type="ECO:0000256" key="4">
    <source>
        <dbReference type="ARBA" id="ARBA00021420"/>
    </source>
</evidence>
<dbReference type="FunFam" id="3.80.10.10:FF:000220">
    <property type="entry name" value="Adenylate cyclase AcyA"/>
    <property type="match status" value="1"/>
</dbReference>
<protein>
    <recommendedName>
        <fullName evidence="4">Adenylate cyclase</fullName>
        <ecNumber evidence="3">4.6.1.1</ecNumber>
    </recommendedName>
    <alternativeName>
        <fullName evidence="11">ATP pyrophosphate-lyase</fullName>
    </alternativeName>
    <alternativeName>
        <fullName evidence="12">Adenylyl cyclase</fullName>
    </alternativeName>
</protein>
<feature type="compositionally biased region" description="Low complexity" evidence="13">
    <location>
        <begin position="290"/>
        <end position="308"/>
    </location>
</feature>
<proteinExistence type="inferred from homology"/>
<evidence type="ECO:0000256" key="13">
    <source>
        <dbReference type="SAM" id="MobiDB-lite"/>
    </source>
</evidence>
<dbReference type="SMART" id="SM00369">
    <property type="entry name" value="LRR_TYP"/>
    <property type="match status" value="12"/>
</dbReference>
<dbReference type="SMART" id="SM00364">
    <property type="entry name" value="LRR_BAC"/>
    <property type="match status" value="6"/>
</dbReference>
<comment type="catalytic activity">
    <reaction evidence="1">
        <text>ATP = 3',5'-cyclic AMP + diphosphate</text>
        <dbReference type="Rhea" id="RHEA:15389"/>
        <dbReference type="ChEBI" id="CHEBI:30616"/>
        <dbReference type="ChEBI" id="CHEBI:33019"/>
        <dbReference type="ChEBI" id="CHEBI:58165"/>
        <dbReference type="EC" id="4.6.1.1"/>
    </reaction>
</comment>
<feature type="region of interest" description="Disordered" evidence="13">
    <location>
        <begin position="54"/>
        <end position="74"/>
    </location>
</feature>
<gene>
    <name evidence="17" type="ORF">BN980_GECA03s02672g</name>
</gene>
<dbReference type="SMART" id="SM00365">
    <property type="entry name" value="LRR_SD22"/>
    <property type="match status" value="8"/>
</dbReference>
<dbReference type="GO" id="GO:0005737">
    <property type="term" value="C:cytoplasm"/>
    <property type="evidence" value="ECO:0007669"/>
    <property type="project" value="TreeGrafter"/>
</dbReference>
<evidence type="ECO:0000256" key="7">
    <source>
        <dbReference type="ARBA" id="ARBA00022737"/>
    </source>
</evidence>
<dbReference type="Pfam" id="PF00211">
    <property type="entry name" value="Guanylate_cyc"/>
    <property type="match status" value="1"/>
</dbReference>
<dbReference type="PROSITE" id="PS50125">
    <property type="entry name" value="GUANYLATE_CYCLASE_2"/>
    <property type="match status" value="1"/>
</dbReference>
<feature type="region of interest" description="Disordered" evidence="13">
    <location>
        <begin position="529"/>
        <end position="558"/>
    </location>
</feature>
<dbReference type="PROSITE" id="PS51450">
    <property type="entry name" value="LRR"/>
    <property type="match status" value="8"/>
</dbReference>
<dbReference type="Pfam" id="PF00481">
    <property type="entry name" value="PP2C"/>
    <property type="match status" value="1"/>
</dbReference>
<dbReference type="InterPro" id="IPR025875">
    <property type="entry name" value="Leu-rich_rpt_4"/>
</dbReference>
<keyword evidence="18" id="KW-1185">Reference proteome</keyword>
<comment type="caution">
    <text evidence="17">The sequence shown here is derived from an EMBL/GenBank/DDBJ whole genome shotgun (WGS) entry which is preliminary data.</text>
</comment>